<evidence type="ECO:0000256" key="2">
    <source>
        <dbReference type="SAM" id="MobiDB-lite"/>
    </source>
</evidence>
<reference evidence="3" key="1">
    <citation type="submission" date="2023-03" db="EMBL/GenBank/DDBJ databases">
        <title>Mating type loci evolution in Malassezia.</title>
        <authorList>
            <person name="Coelho M.A."/>
        </authorList>
    </citation>
    <scope>NUCLEOTIDE SEQUENCE</scope>
    <source>
        <strain evidence="3">CBS 9431</strain>
    </source>
</reference>
<feature type="binding site" evidence="1">
    <location>
        <position position="105"/>
    </location>
    <ligand>
        <name>S-adenosyl-L-methionine</name>
        <dbReference type="ChEBI" id="CHEBI:59789"/>
    </ligand>
</feature>
<dbReference type="EMBL" id="CP119963">
    <property type="protein sequence ID" value="WFD40368.1"/>
    <property type="molecule type" value="Genomic_DNA"/>
</dbReference>
<name>A0AAF0F081_9BASI</name>
<dbReference type="CDD" id="cd02440">
    <property type="entry name" value="AdoMet_MTases"/>
    <property type="match status" value="1"/>
</dbReference>
<evidence type="ECO:0000256" key="1">
    <source>
        <dbReference type="HAMAP-Rule" id="MF_03223"/>
    </source>
</evidence>
<evidence type="ECO:0000313" key="4">
    <source>
        <dbReference type="Proteomes" id="UP001217754"/>
    </source>
</evidence>
<dbReference type="GO" id="GO:0071885">
    <property type="term" value="F:N-terminal protein N-methyltransferase activity"/>
    <property type="evidence" value="ECO:0007669"/>
    <property type="project" value="UniProtKB-UniRule"/>
</dbReference>
<sequence length="257" mass="28326">MASGEGEEGGWGLFEEPADFRPKTPPPTEVTQRLVDGSEARLRLVGTHPLWGHYLWNAAPTMADYLQTYASHFVRGKSILELGAAAGLPSIAADRAGAAHVVATDYPDPDLMENLRINLAQNACTNASARGYIWGADCAPLLEDVPSYDVVLMSDLIFNHQAHPALLDTCDACLTRDATRAPCVLVFFSHHRPHLADKDQHFFTLAEERGYRCEKIREWRLQPMFPEDPGDATVRATVHGWLLTRVPCGVPGRNSDP</sequence>
<comment type="function">
    <text evidence="1">S-adenosyl-L-methionine-dependent protein methyltransferase that trimethylates the N-terminal glycine 'Gly-2' of elongation factor 1-alpha, before also catalyzing the mono- and dimethylation of 'Lys-3'.</text>
</comment>
<dbReference type="PANTHER" id="PTHR14614">
    <property type="entry name" value="HEPATOCELLULAR CARCINOMA-ASSOCIATED ANTIGEN"/>
    <property type="match status" value="1"/>
</dbReference>
<dbReference type="GO" id="GO:0016279">
    <property type="term" value="F:protein-lysine N-methyltransferase activity"/>
    <property type="evidence" value="ECO:0007669"/>
    <property type="project" value="UniProtKB-UniRule"/>
</dbReference>
<evidence type="ECO:0000313" key="3">
    <source>
        <dbReference type="EMBL" id="WFD40368.1"/>
    </source>
</evidence>
<accession>A0AAF0F081</accession>
<protein>
    <recommendedName>
        <fullName evidence="1">Protein N-terminal and lysine N-methyltransferase EFM7</fullName>
        <ecNumber evidence="1">2.1.1.-</ecNumber>
    </recommendedName>
    <alternativeName>
        <fullName evidence="1">Elongation factor methyltransferase 7</fullName>
    </alternativeName>
</protein>
<comment type="similarity">
    <text evidence="1">Belongs to the class I-like SAM-binding methyltransferase superfamily. EFM7 family.</text>
</comment>
<dbReference type="Pfam" id="PF10294">
    <property type="entry name" value="Methyltransf_16"/>
    <property type="match status" value="1"/>
</dbReference>
<feature type="binding site" evidence="1">
    <location>
        <position position="56"/>
    </location>
    <ligand>
        <name>S-adenosyl-L-methionine</name>
        <dbReference type="ChEBI" id="CHEBI:59789"/>
    </ligand>
</feature>
<feature type="binding site" evidence="1">
    <location>
        <begin position="83"/>
        <end position="85"/>
    </location>
    <ligand>
        <name>S-adenosyl-L-methionine</name>
        <dbReference type="ChEBI" id="CHEBI:59789"/>
    </ligand>
</feature>
<dbReference type="Proteomes" id="UP001217754">
    <property type="component" value="Chromosome 6"/>
</dbReference>
<organism evidence="3 4">
    <name type="scientific">Malassezia japonica</name>
    <dbReference type="NCBI Taxonomy" id="223818"/>
    <lineage>
        <taxon>Eukaryota</taxon>
        <taxon>Fungi</taxon>
        <taxon>Dikarya</taxon>
        <taxon>Basidiomycota</taxon>
        <taxon>Ustilaginomycotina</taxon>
        <taxon>Malasseziomycetes</taxon>
        <taxon>Malasseziales</taxon>
        <taxon>Malasseziaceae</taxon>
        <taxon>Malassezia</taxon>
    </lineage>
</organism>
<keyword evidence="1 3" id="KW-0489">Methyltransferase</keyword>
<keyword evidence="1 3" id="KW-0808">Transferase</keyword>
<comment type="subcellular location">
    <subcellularLocation>
        <location evidence="1">Cytoplasm</location>
    </subcellularLocation>
</comment>
<dbReference type="AlphaFoldDB" id="A0AAF0F081"/>
<dbReference type="GeneID" id="85227005"/>
<dbReference type="GO" id="GO:0032259">
    <property type="term" value="P:methylation"/>
    <property type="evidence" value="ECO:0007669"/>
    <property type="project" value="UniProtKB-KW"/>
</dbReference>
<gene>
    <name evidence="1 3" type="primary">EFM7</name>
    <name evidence="3" type="ORF">MJAP1_003354</name>
</gene>
<dbReference type="Gene3D" id="3.40.50.150">
    <property type="entry name" value="Vaccinia Virus protein VP39"/>
    <property type="match status" value="1"/>
</dbReference>
<dbReference type="GO" id="GO:0005737">
    <property type="term" value="C:cytoplasm"/>
    <property type="evidence" value="ECO:0007669"/>
    <property type="project" value="UniProtKB-SubCell"/>
</dbReference>
<feature type="binding site" evidence="1">
    <location>
        <position position="154"/>
    </location>
    <ligand>
        <name>S-adenosyl-L-methionine</name>
        <dbReference type="ChEBI" id="CHEBI:59789"/>
    </ligand>
</feature>
<feature type="binding site" evidence="1">
    <location>
        <position position="134"/>
    </location>
    <ligand>
        <name>S-adenosyl-L-methionine</name>
        <dbReference type="ChEBI" id="CHEBI:59789"/>
    </ligand>
</feature>
<keyword evidence="4" id="KW-1185">Reference proteome</keyword>
<keyword evidence="1" id="KW-0949">S-adenosyl-L-methionine</keyword>
<keyword evidence="1" id="KW-0963">Cytoplasm</keyword>
<proteinExistence type="inferred from homology"/>
<dbReference type="SUPFAM" id="SSF53335">
    <property type="entry name" value="S-adenosyl-L-methionine-dependent methyltransferases"/>
    <property type="match status" value="1"/>
</dbReference>
<dbReference type="PROSITE" id="PS51560">
    <property type="entry name" value="SAM_MT_NNT1"/>
    <property type="match status" value="1"/>
</dbReference>
<feature type="region of interest" description="Disordered" evidence="2">
    <location>
        <begin position="1"/>
        <end position="26"/>
    </location>
</feature>
<dbReference type="PANTHER" id="PTHR14614:SF130">
    <property type="entry name" value="PROTEIN-LYSINE N-METHYLTRANSFERASE EEF2KMT"/>
    <property type="match status" value="1"/>
</dbReference>
<dbReference type="InterPro" id="IPR025784">
    <property type="entry name" value="EFM7"/>
</dbReference>
<dbReference type="EC" id="2.1.1.-" evidence="1"/>
<dbReference type="HAMAP" id="MF_03223">
    <property type="entry name" value="Methyltr_EFM7"/>
    <property type="match status" value="1"/>
</dbReference>
<dbReference type="InterPro" id="IPR019410">
    <property type="entry name" value="Methyltransf_16"/>
</dbReference>
<dbReference type="RefSeq" id="XP_060123265.1">
    <property type="nucleotide sequence ID" value="XM_060267282.1"/>
</dbReference>
<dbReference type="InterPro" id="IPR029063">
    <property type="entry name" value="SAM-dependent_MTases_sf"/>
</dbReference>